<keyword evidence="3" id="KW-1185">Reference proteome</keyword>
<dbReference type="AlphaFoldDB" id="A0A0B4XNE6"/>
<evidence type="ECO:0000313" key="2">
    <source>
        <dbReference type="EMBL" id="AJD48285.1"/>
    </source>
</evidence>
<evidence type="ECO:0000313" key="3">
    <source>
        <dbReference type="Proteomes" id="UP000006764"/>
    </source>
</evidence>
<dbReference type="Proteomes" id="UP000006764">
    <property type="component" value="Chromosome"/>
</dbReference>
<dbReference type="OrthoDB" id="214814at2"/>
<dbReference type="KEGG" id="apac:S7S_09365"/>
<dbReference type="RefSeq" id="WP_008737809.1">
    <property type="nucleotide sequence ID" value="NZ_CP004387.1"/>
</dbReference>
<evidence type="ECO:0000256" key="1">
    <source>
        <dbReference type="SAM" id="MobiDB-lite"/>
    </source>
</evidence>
<name>A0A0B4XNE6_9GAMM</name>
<dbReference type="STRING" id="391936.S7S_09365"/>
<feature type="region of interest" description="Disordered" evidence="1">
    <location>
        <begin position="51"/>
        <end position="71"/>
    </location>
</feature>
<organism evidence="2 3">
    <name type="scientific">Isoalcanivorax pacificus W11-5</name>
    <dbReference type="NCBI Taxonomy" id="391936"/>
    <lineage>
        <taxon>Bacteria</taxon>
        <taxon>Pseudomonadati</taxon>
        <taxon>Pseudomonadota</taxon>
        <taxon>Gammaproteobacteria</taxon>
        <taxon>Oceanospirillales</taxon>
        <taxon>Alcanivoracaceae</taxon>
        <taxon>Isoalcanivorax</taxon>
    </lineage>
</organism>
<protein>
    <submittedName>
        <fullName evidence="2">Uncharacterized protein</fullName>
    </submittedName>
</protein>
<sequence length="125" mass="13487">MSVKVKVVDESSSGAVVAESVFIFPSQAISVRELIRTRVIQEVQKLNEDADSTEARTGLVRQGGGNAQQRPVDPEIQCSIALEAFSSSGFFLFVNQEQMTSLDQTVLVTPNTKVSFVRLVALVGG</sequence>
<dbReference type="EMBL" id="CP004387">
    <property type="protein sequence ID" value="AJD48285.1"/>
    <property type="molecule type" value="Genomic_DNA"/>
</dbReference>
<proteinExistence type="predicted"/>
<reference evidence="2 3" key="1">
    <citation type="journal article" date="2012" name="J. Bacteriol.">
        <title>Genome sequence of an alkane-degrading bacterium, Alcanivorax pacificus type strain W11-5, isolated from deep sea sediment.</title>
        <authorList>
            <person name="Lai Q."/>
            <person name="Shao Z."/>
        </authorList>
    </citation>
    <scope>NUCLEOTIDE SEQUENCE [LARGE SCALE GENOMIC DNA]</scope>
    <source>
        <strain evidence="2 3">W11-5</strain>
    </source>
</reference>
<gene>
    <name evidence="2" type="ORF">S7S_09365</name>
</gene>
<dbReference type="HOGENOM" id="CLU_137406_0_0_6"/>
<accession>A0A0B4XNE6</accession>